<organism evidence="1">
    <name type="scientific">marine metagenome</name>
    <dbReference type="NCBI Taxonomy" id="408172"/>
    <lineage>
        <taxon>unclassified sequences</taxon>
        <taxon>metagenomes</taxon>
        <taxon>ecological metagenomes</taxon>
    </lineage>
</organism>
<evidence type="ECO:0000313" key="1">
    <source>
        <dbReference type="EMBL" id="SVC79219.1"/>
    </source>
</evidence>
<name>A0A382Q0Y9_9ZZZZ</name>
<dbReference type="AlphaFoldDB" id="A0A382Q0Y9"/>
<accession>A0A382Q0Y9</accession>
<feature type="non-terminal residue" evidence="1">
    <location>
        <position position="114"/>
    </location>
</feature>
<reference evidence="1" key="1">
    <citation type="submission" date="2018-05" db="EMBL/GenBank/DDBJ databases">
        <authorList>
            <person name="Lanie J.A."/>
            <person name="Ng W.-L."/>
            <person name="Kazmierczak K.M."/>
            <person name="Andrzejewski T.M."/>
            <person name="Davidsen T.M."/>
            <person name="Wayne K.J."/>
            <person name="Tettelin H."/>
            <person name="Glass J.I."/>
            <person name="Rusch D."/>
            <person name="Podicherti R."/>
            <person name="Tsui H.-C.T."/>
            <person name="Winkler M.E."/>
        </authorList>
    </citation>
    <scope>NUCLEOTIDE SEQUENCE</scope>
</reference>
<gene>
    <name evidence="1" type="ORF">METZ01_LOCUS332073</name>
</gene>
<sequence length="114" mass="12449">MGFFKETGNLIKSLSGNLDARVDQGLWFLKNGQNENAMNCFSSASLKGHPNATRLWGERLIDDGIGHIDTLGGLMKLKKAITIGCPAAEKSYSLYKNKSQGLALFALNDEEIDD</sequence>
<dbReference type="EMBL" id="UINC01111189">
    <property type="protein sequence ID" value="SVC79219.1"/>
    <property type="molecule type" value="Genomic_DNA"/>
</dbReference>
<proteinExistence type="predicted"/>
<protein>
    <submittedName>
        <fullName evidence="1">Uncharacterized protein</fullName>
    </submittedName>
</protein>